<keyword evidence="4 10" id="KW-0812">Transmembrane</keyword>
<feature type="transmembrane region" description="Helical" evidence="11">
    <location>
        <begin position="151"/>
        <end position="175"/>
    </location>
</feature>
<feature type="transmembrane region" description="Helical" evidence="11">
    <location>
        <begin position="387"/>
        <end position="404"/>
    </location>
</feature>
<evidence type="ECO:0000256" key="5">
    <source>
        <dbReference type="ARBA" id="ARBA00022847"/>
    </source>
</evidence>
<proteinExistence type="inferred from homology"/>
<keyword evidence="7" id="KW-0653">Protein transport</keyword>
<keyword evidence="5" id="KW-0769">Symport</keyword>
<dbReference type="FunFam" id="1.20.1250.20:FF:000049">
    <property type="entry name" value="Solute carrier family 15 member 2"/>
    <property type="match status" value="1"/>
</dbReference>
<dbReference type="PROSITE" id="PS01023">
    <property type="entry name" value="PTR2_2"/>
    <property type="match status" value="1"/>
</dbReference>
<protein>
    <submittedName>
        <fullName evidence="12">Solute carrier family 15 member 2</fullName>
    </submittedName>
</protein>
<dbReference type="GO" id="GO:0016020">
    <property type="term" value="C:membrane"/>
    <property type="evidence" value="ECO:0007669"/>
    <property type="project" value="UniProtKB-SubCell"/>
</dbReference>
<dbReference type="Ensembl" id="ENSJHYT00000028088.1">
    <property type="protein sequence ID" value="ENSJHYP00000023307.1"/>
    <property type="gene ID" value="ENSJHYG00000017515.1"/>
</dbReference>
<evidence type="ECO:0000256" key="4">
    <source>
        <dbReference type="ARBA" id="ARBA00022692"/>
    </source>
</evidence>
<evidence type="ECO:0000256" key="3">
    <source>
        <dbReference type="ARBA" id="ARBA00022448"/>
    </source>
</evidence>
<keyword evidence="13" id="KW-1185">Reference proteome</keyword>
<comment type="similarity">
    <text evidence="2 10">Belongs to the major facilitator superfamily. Proton-dependent oligopeptide transporter (POT/PTR) (TC 2.A.17) family.</text>
</comment>
<dbReference type="Proteomes" id="UP000694408">
    <property type="component" value="Unplaced"/>
</dbReference>
<feature type="transmembrane region" description="Helical" evidence="11">
    <location>
        <begin position="196"/>
        <end position="216"/>
    </location>
</feature>
<comment type="subcellular location">
    <subcellularLocation>
        <location evidence="1 10">Membrane</location>
        <topology evidence="1 10">Multi-pass membrane protein</topology>
    </subcellularLocation>
</comment>
<keyword evidence="6" id="KW-0571">Peptide transport</keyword>
<accession>A0A8C5JVU7</accession>
<evidence type="ECO:0000256" key="6">
    <source>
        <dbReference type="ARBA" id="ARBA00022856"/>
    </source>
</evidence>
<evidence type="ECO:0000256" key="10">
    <source>
        <dbReference type="RuleBase" id="RU003755"/>
    </source>
</evidence>
<name>A0A8C5JVU7_JUNHY</name>
<dbReference type="Gene3D" id="1.20.1250.20">
    <property type="entry name" value="MFS general substrate transporter like domains"/>
    <property type="match status" value="2"/>
</dbReference>
<dbReference type="GO" id="GO:0015031">
    <property type="term" value="P:protein transport"/>
    <property type="evidence" value="ECO:0007669"/>
    <property type="project" value="UniProtKB-KW"/>
</dbReference>
<dbReference type="PANTHER" id="PTHR11654">
    <property type="entry name" value="OLIGOPEPTIDE TRANSPORTER-RELATED"/>
    <property type="match status" value="1"/>
</dbReference>
<feature type="transmembrane region" description="Helical" evidence="11">
    <location>
        <begin position="69"/>
        <end position="88"/>
    </location>
</feature>
<feature type="transmembrane region" description="Helical" evidence="11">
    <location>
        <begin position="94"/>
        <end position="113"/>
    </location>
</feature>
<dbReference type="Pfam" id="PF00854">
    <property type="entry name" value="PTR2"/>
    <property type="match status" value="2"/>
</dbReference>
<feature type="transmembrane region" description="Helical" evidence="11">
    <location>
        <begin position="125"/>
        <end position="145"/>
    </location>
</feature>
<dbReference type="AlphaFoldDB" id="A0A8C5JVU7"/>
<organism evidence="12 13">
    <name type="scientific">Junco hyemalis</name>
    <name type="common">Dark-eyed junco</name>
    <dbReference type="NCBI Taxonomy" id="40217"/>
    <lineage>
        <taxon>Eukaryota</taxon>
        <taxon>Metazoa</taxon>
        <taxon>Chordata</taxon>
        <taxon>Craniata</taxon>
        <taxon>Vertebrata</taxon>
        <taxon>Euteleostomi</taxon>
        <taxon>Archelosauria</taxon>
        <taxon>Archosauria</taxon>
        <taxon>Dinosauria</taxon>
        <taxon>Saurischia</taxon>
        <taxon>Theropoda</taxon>
        <taxon>Coelurosauria</taxon>
        <taxon>Aves</taxon>
        <taxon>Neognathae</taxon>
        <taxon>Neoaves</taxon>
        <taxon>Telluraves</taxon>
        <taxon>Australaves</taxon>
        <taxon>Passeriformes</taxon>
        <taxon>Passerellidae</taxon>
        <taxon>Junco</taxon>
    </lineage>
</organism>
<feature type="transmembrane region" description="Helical" evidence="11">
    <location>
        <begin position="347"/>
        <end position="366"/>
    </location>
</feature>
<dbReference type="InterPro" id="IPR018456">
    <property type="entry name" value="PTR2_symporter_CS"/>
</dbReference>
<evidence type="ECO:0000256" key="9">
    <source>
        <dbReference type="ARBA" id="ARBA00023136"/>
    </source>
</evidence>
<evidence type="ECO:0000256" key="2">
    <source>
        <dbReference type="ARBA" id="ARBA00005982"/>
    </source>
</evidence>
<evidence type="ECO:0000313" key="13">
    <source>
        <dbReference type="Proteomes" id="UP000694408"/>
    </source>
</evidence>
<keyword evidence="9 11" id="KW-0472">Membrane</keyword>
<feature type="transmembrane region" description="Helical" evidence="11">
    <location>
        <begin position="228"/>
        <end position="253"/>
    </location>
</feature>
<dbReference type="InterPro" id="IPR043381">
    <property type="entry name" value="SLC15A2"/>
</dbReference>
<keyword evidence="3 10" id="KW-0813">Transport</keyword>
<feature type="transmembrane region" description="Helical" evidence="11">
    <location>
        <begin position="563"/>
        <end position="583"/>
    </location>
</feature>
<reference evidence="12" key="1">
    <citation type="submission" date="2025-08" db="UniProtKB">
        <authorList>
            <consortium name="Ensembl"/>
        </authorList>
    </citation>
    <scope>IDENTIFICATION</scope>
</reference>
<dbReference type="GO" id="GO:0035673">
    <property type="term" value="F:oligopeptide transmembrane transporter activity"/>
    <property type="evidence" value="ECO:0007669"/>
    <property type="project" value="InterPro"/>
</dbReference>
<evidence type="ECO:0000256" key="11">
    <source>
        <dbReference type="SAM" id="Phobius"/>
    </source>
</evidence>
<reference evidence="12" key="2">
    <citation type="submission" date="2025-09" db="UniProtKB">
        <authorList>
            <consortium name="Ensembl"/>
        </authorList>
    </citation>
    <scope>IDENTIFICATION</scope>
</reference>
<dbReference type="InterPro" id="IPR000109">
    <property type="entry name" value="POT_fam"/>
</dbReference>
<keyword evidence="8 11" id="KW-1133">Transmembrane helix</keyword>
<dbReference type="GO" id="GO:0015293">
    <property type="term" value="F:symporter activity"/>
    <property type="evidence" value="ECO:0007669"/>
    <property type="project" value="UniProtKB-KW"/>
</dbReference>
<evidence type="ECO:0000256" key="8">
    <source>
        <dbReference type="ARBA" id="ARBA00022989"/>
    </source>
</evidence>
<dbReference type="CDD" id="cd17411">
    <property type="entry name" value="MFS_SLC15A2"/>
    <property type="match status" value="1"/>
</dbReference>
<feature type="transmembrane region" description="Helical" evidence="11">
    <location>
        <begin position="626"/>
        <end position="648"/>
    </location>
</feature>
<dbReference type="InterPro" id="IPR036259">
    <property type="entry name" value="MFS_trans_sf"/>
</dbReference>
<sequence length="680" mass="75511">HSMVGDKARGEMNAFQRNESKETLFTFISAGDDPPKGDFPLQKKSPKLCGSNYPLSIAFIVVNEFCERFSYYGMRAVLTLYFLSFFHWDENLSTAVYHAFSALCYFTPVIGAIMADSWLGKYKTIIYLSIVYVVGHLIKSVGAIPSLGNQAVHVVLSMVGLFLIALGTGGIKPCVSAFGGDQFEEEHTSERSKFFSIFYLSINAGSLISTFVTPVLRGDVKCFGEDCYALAFGVPAALMVLALVVFIAGSGLYRKTPPQGNVLLEVCKCIGFALKNRLKNRSPEIPKRDHWLDWASEKYSKQLIGEVKMVTRVLFLFIPLPMFWALFDQQGSRWTLQATKMNSLNSHSFVLQFLNPLLILVFIPIFDFGLYPLINMCKLNFTPIRKMATGMILAGLAFGLAAIIEVKINVSKAQESLIRVLNLAKNPVQVAIQDKDLFQQPVESFQNPAEYSKLILNGEQQSLHFTLQHQGLTLAFNYTVKEKSVYSLIVFEAEGSLSSRLVSVGVKCKYSINSMAVIFINALSQDVNLTINSKSFITVSGGAVETWKSEDIKANNVHMAWQLPQYLLISAGEVMFSITGLAFSYSQSPASMKSVLQAGWLLTVAVGNTFVLIVAEAAPMAQWAEFVLFTVLLFAVCIIFSIMGYFYVSVDPEDLEEKEEKRETSSRGNMIGLVTQKTKL</sequence>
<evidence type="ECO:0000256" key="1">
    <source>
        <dbReference type="ARBA" id="ARBA00004141"/>
    </source>
</evidence>
<evidence type="ECO:0000313" key="12">
    <source>
        <dbReference type="Ensembl" id="ENSJHYP00000023307.1"/>
    </source>
</evidence>
<evidence type="ECO:0000256" key="7">
    <source>
        <dbReference type="ARBA" id="ARBA00022927"/>
    </source>
</evidence>
<feature type="transmembrane region" description="Helical" evidence="11">
    <location>
        <begin position="595"/>
        <end position="614"/>
    </location>
</feature>
<dbReference type="PROSITE" id="PS01022">
    <property type="entry name" value="PTR2_1"/>
    <property type="match status" value="1"/>
</dbReference>
<dbReference type="SUPFAM" id="SSF103473">
    <property type="entry name" value="MFS general substrate transporter"/>
    <property type="match status" value="1"/>
</dbReference>